<organism evidence="6">
    <name type="scientific">Salpingoeca rosetta (strain ATCC 50818 / BSB-021)</name>
    <dbReference type="NCBI Taxonomy" id="946362"/>
    <lineage>
        <taxon>Eukaryota</taxon>
        <taxon>Choanoflagellata</taxon>
        <taxon>Craspedida</taxon>
        <taxon>Salpingoecidae</taxon>
        <taxon>Salpingoeca</taxon>
    </lineage>
</organism>
<dbReference type="EMBL" id="GL832983">
    <property type="protein sequence ID" value="EGD78423.1"/>
    <property type="molecule type" value="Genomic_DNA"/>
</dbReference>
<dbReference type="FunCoup" id="F2UMS4">
    <property type="interactions" value="269"/>
</dbReference>
<dbReference type="GeneID" id="16069917"/>
<protein>
    <recommendedName>
        <fullName evidence="4">Complex 1 LYR protein domain-containing protein</fullName>
    </recommendedName>
</protein>
<accession>F2UMS4</accession>
<dbReference type="STRING" id="946362.F2UMS4"/>
<dbReference type="RefSeq" id="XP_004989372.1">
    <property type="nucleotide sequence ID" value="XM_004989315.1"/>
</dbReference>
<dbReference type="Pfam" id="PF05347">
    <property type="entry name" value="Complex1_LYR"/>
    <property type="match status" value="1"/>
</dbReference>
<evidence type="ECO:0000256" key="2">
    <source>
        <dbReference type="ARBA" id="ARBA00023128"/>
    </source>
</evidence>
<dbReference type="InterPro" id="IPR050435">
    <property type="entry name" value="MZM1/LYRM7"/>
</dbReference>
<sequence>MVRAAVLGAFRRVMRARAVAFQGDEAALTQARSRIRDEFLKNRKLSDEKAIDKAVAIANDVEKLLLQNVMQARQTDSGTYRLRFTEHTKFNDNVPMKESA</sequence>
<dbReference type="InterPro" id="IPR045298">
    <property type="entry name" value="Complex1_LYR_LYRM7"/>
</dbReference>
<feature type="domain" description="Complex 1 LYR protein" evidence="4">
    <location>
        <begin position="5"/>
        <end position="59"/>
    </location>
</feature>
<dbReference type="AlphaFoldDB" id="F2UMS4"/>
<evidence type="ECO:0000313" key="5">
    <source>
        <dbReference type="EMBL" id="EGD78423.1"/>
    </source>
</evidence>
<name>F2UMS4_SALR5</name>
<proteinExistence type="predicted"/>
<dbReference type="InParanoid" id="F2UMS4"/>
<dbReference type="Proteomes" id="UP000007799">
    <property type="component" value="Unassembled WGS sequence"/>
</dbReference>
<keyword evidence="3" id="KW-0143">Chaperone</keyword>
<evidence type="ECO:0000259" key="4">
    <source>
        <dbReference type="Pfam" id="PF05347"/>
    </source>
</evidence>
<dbReference type="PANTHER" id="PTHR46749">
    <property type="entry name" value="COMPLEX III ASSEMBLY FACTOR LYRM7"/>
    <property type="match status" value="1"/>
</dbReference>
<evidence type="ECO:0000256" key="1">
    <source>
        <dbReference type="ARBA" id="ARBA00004305"/>
    </source>
</evidence>
<dbReference type="GO" id="GO:0034551">
    <property type="term" value="P:mitochondrial respiratory chain complex III assembly"/>
    <property type="evidence" value="ECO:0007669"/>
    <property type="project" value="InterPro"/>
</dbReference>
<keyword evidence="2" id="KW-0496">Mitochondrion</keyword>
<dbReference type="OrthoDB" id="529194at2759"/>
<dbReference type="GO" id="GO:0044183">
    <property type="term" value="F:protein folding chaperone"/>
    <property type="evidence" value="ECO:0007669"/>
    <property type="project" value="TreeGrafter"/>
</dbReference>
<dbReference type="CDD" id="cd20267">
    <property type="entry name" value="Complex1_LYR_LYRM7"/>
    <property type="match status" value="1"/>
</dbReference>
<dbReference type="PANTHER" id="PTHR46749:SF1">
    <property type="entry name" value="COMPLEX III ASSEMBLY FACTOR LYRM7"/>
    <property type="match status" value="1"/>
</dbReference>
<comment type="subcellular location">
    <subcellularLocation>
        <location evidence="1">Mitochondrion matrix</location>
    </subcellularLocation>
</comment>
<keyword evidence="6" id="KW-1185">Reference proteome</keyword>
<reference evidence="5" key="1">
    <citation type="submission" date="2009-08" db="EMBL/GenBank/DDBJ databases">
        <title>Annotation of Salpingoeca rosetta.</title>
        <authorList>
            <consortium name="The Broad Institute Genome Sequencing Platform"/>
            <person name="Russ C."/>
            <person name="Cuomo C."/>
            <person name="Burger G."/>
            <person name="Gray M.W."/>
            <person name="Holland P.W.H."/>
            <person name="King N."/>
            <person name="Lang F.B.F."/>
            <person name="Roger A.J."/>
            <person name="Ruiz-Trillo I."/>
            <person name="Young S.K."/>
            <person name="Zeng Q."/>
            <person name="Gargeya S."/>
            <person name="Alvarado L."/>
            <person name="Berlin A."/>
            <person name="Chapman S.B."/>
            <person name="Chen Z."/>
            <person name="Freedman E."/>
            <person name="Gellesch M."/>
            <person name="Goldberg J."/>
            <person name="Griggs A."/>
            <person name="Gujja S."/>
            <person name="Heilman E."/>
            <person name="Heiman D."/>
            <person name="Howarth C."/>
            <person name="Mehta T."/>
            <person name="Neiman D."/>
            <person name="Pearson M."/>
            <person name="Roberts A."/>
            <person name="Saif S."/>
            <person name="Shea T."/>
            <person name="Shenoy N."/>
            <person name="Sisk P."/>
            <person name="Stolte C."/>
            <person name="Sykes S."/>
            <person name="White J."/>
            <person name="Yandava C."/>
            <person name="Haas B."/>
            <person name="Nusbaum C."/>
            <person name="Birren B."/>
        </authorList>
    </citation>
    <scope>NUCLEOTIDE SEQUENCE [LARGE SCALE GENOMIC DNA]</scope>
    <source>
        <strain evidence="5">ATCC 50818</strain>
    </source>
</reference>
<evidence type="ECO:0000313" key="6">
    <source>
        <dbReference type="Proteomes" id="UP000007799"/>
    </source>
</evidence>
<gene>
    <name evidence="5" type="ORF">PTSG_09119</name>
</gene>
<dbReference type="KEGG" id="sre:PTSG_09119"/>
<dbReference type="OMA" id="KYKLRIH"/>
<dbReference type="InterPro" id="IPR008011">
    <property type="entry name" value="Complex1_LYR_dom"/>
</dbReference>
<evidence type="ECO:0000256" key="3">
    <source>
        <dbReference type="ARBA" id="ARBA00023186"/>
    </source>
</evidence>
<dbReference type="GO" id="GO:0005759">
    <property type="term" value="C:mitochondrial matrix"/>
    <property type="evidence" value="ECO:0007669"/>
    <property type="project" value="UniProtKB-SubCell"/>
</dbReference>